<reference evidence="2 3" key="1">
    <citation type="submission" date="2019-03" db="EMBL/GenBank/DDBJ databases">
        <title>Single cell metagenomics reveals metabolic interactions within the superorganism composed of flagellate Streblomastix strix and complex community of Bacteroidetes bacteria on its surface.</title>
        <authorList>
            <person name="Treitli S.C."/>
            <person name="Kolisko M."/>
            <person name="Husnik F."/>
            <person name="Keeling P."/>
            <person name="Hampl V."/>
        </authorList>
    </citation>
    <scope>NUCLEOTIDE SEQUENCE [LARGE SCALE GENOMIC DNA]</scope>
    <source>
        <strain evidence="2">ST1C</strain>
    </source>
</reference>
<feature type="compositionally biased region" description="Basic and acidic residues" evidence="1">
    <location>
        <begin position="388"/>
        <end position="400"/>
    </location>
</feature>
<dbReference type="InterPro" id="IPR011010">
    <property type="entry name" value="DNA_brk_join_enz"/>
</dbReference>
<feature type="region of interest" description="Disordered" evidence="1">
    <location>
        <begin position="379"/>
        <end position="427"/>
    </location>
</feature>
<evidence type="ECO:0000256" key="1">
    <source>
        <dbReference type="SAM" id="MobiDB-lite"/>
    </source>
</evidence>
<dbReference type="AlphaFoldDB" id="A0A5J4UEN6"/>
<sequence>MQKGKSRNEINNPTEENKQSNKYEPLDIRSRIIEPVKNGTRMVDRLSRVENGSDFKLHPSVFNHICTMFRLVTDIDGFGSQWNRQTNKYISWKPEPEAIAVNALAQKWDRDRIWWLFPPIPLITQQELVVQRVRDQMHVMHQSPRQSNSLENLVIKNADDLMKLIPGKFTTQQLALLSFSTNTIDHYKSALNHWIRCVCSRGTVESIRSAVSTIVGLITGKRLGQELLTQIVARGIRKIDPRKSKYRQIWMHIYQEIIFFVWGQINTQMTKCFKQKRQHLFLKPNSLGALSVSQISDLIRMLLQEAGLDTKAYGIYSLKAAGISEQYEQGKSLQQIAKEARLSIDSGVLQKHYIKPIQKQNQQVSQVYHSSLKASASTSLSGSQYMRSESRGEAETRETNEPAQQYELRSRQQIRQPNRLEQDYVLD</sequence>
<name>A0A5J4UEN6_9EUKA</name>
<evidence type="ECO:0000313" key="3">
    <source>
        <dbReference type="Proteomes" id="UP000324800"/>
    </source>
</evidence>
<dbReference type="GO" id="GO:0003677">
    <property type="term" value="F:DNA binding"/>
    <property type="evidence" value="ECO:0007669"/>
    <property type="project" value="InterPro"/>
</dbReference>
<dbReference type="PANTHER" id="PTHR33050">
    <property type="entry name" value="REVERSE TRANSCRIPTASE DOMAIN-CONTAINING PROTEIN"/>
    <property type="match status" value="1"/>
</dbReference>
<feature type="region of interest" description="Disordered" evidence="1">
    <location>
        <begin position="1"/>
        <end position="23"/>
    </location>
</feature>
<dbReference type="Proteomes" id="UP000324800">
    <property type="component" value="Unassembled WGS sequence"/>
</dbReference>
<dbReference type="OrthoDB" id="2897838at2759"/>
<evidence type="ECO:0000313" key="2">
    <source>
        <dbReference type="EMBL" id="KAA6368471.1"/>
    </source>
</evidence>
<dbReference type="InterPro" id="IPR052055">
    <property type="entry name" value="Hepadnavirus_pol/RT"/>
</dbReference>
<organism evidence="2 3">
    <name type="scientific">Streblomastix strix</name>
    <dbReference type="NCBI Taxonomy" id="222440"/>
    <lineage>
        <taxon>Eukaryota</taxon>
        <taxon>Metamonada</taxon>
        <taxon>Preaxostyla</taxon>
        <taxon>Oxymonadida</taxon>
        <taxon>Streblomastigidae</taxon>
        <taxon>Streblomastix</taxon>
    </lineage>
</organism>
<evidence type="ECO:0008006" key="4">
    <source>
        <dbReference type="Google" id="ProtNLM"/>
    </source>
</evidence>
<protein>
    <recommendedName>
        <fullName evidence="4">Tyr recombinase domain-containing protein</fullName>
    </recommendedName>
</protein>
<gene>
    <name evidence="2" type="ORF">EZS28_036002</name>
</gene>
<dbReference type="SUPFAM" id="SSF56349">
    <property type="entry name" value="DNA breaking-rejoining enzymes"/>
    <property type="match status" value="1"/>
</dbReference>
<dbReference type="EMBL" id="SNRW01017317">
    <property type="protein sequence ID" value="KAA6368471.1"/>
    <property type="molecule type" value="Genomic_DNA"/>
</dbReference>
<accession>A0A5J4UEN6</accession>
<proteinExistence type="predicted"/>
<dbReference type="PANTHER" id="PTHR33050:SF7">
    <property type="entry name" value="RIBONUCLEASE H"/>
    <property type="match status" value="1"/>
</dbReference>
<comment type="caution">
    <text evidence="2">The sequence shown here is derived from an EMBL/GenBank/DDBJ whole genome shotgun (WGS) entry which is preliminary data.</text>
</comment>
<feature type="compositionally biased region" description="Basic and acidic residues" evidence="1">
    <location>
        <begin position="418"/>
        <end position="427"/>
    </location>
</feature>